<dbReference type="InterPro" id="IPR000504">
    <property type="entry name" value="RRM_dom"/>
</dbReference>
<dbReference type="InterPro" id="IPR035979">
    <property type="entry name" value="RBD_domain_sf"/>
</dbReference>
<dbReference type="OrthoDB" id="5970at2759"/>
<feature type="compositionally biased region" description="Basic and acidic residues" evidence="2">
    <location>
        <begin position="35"/>
        <end position="53"/>
    </location>
</feature>
<dbReference type="Pfam" id="PF00076">
    <property type="entry name" value="RRM_1"/>
    <property type="match status" value="1"/>
</dbReference>
<feature type="compositionally biased region" description="Low complexity" evidence="2">
    <location>
        <begin position="514"/>
        <end position="525"/>
    </location>
</feature>
<evidence type="ECO:0000256" key="2">
    <source>
        <dbReference type="SAM" id="MobiDB-lite"/>
    </source>
</evidence>
<evidence type="ECO:0000259" key="3">
    <source>
        <dbReference type="PROSITE" id="PS50102"/>
    </source>
</evidence>
<organism evidence="4 5">
    <name type="scientific">Galdieria partita</name>
    <dbReference type="NCBI Taxonomy" id="83374"/>
    <lineage>
        <taxon>Eukaryota</taxon>
        <taxon>Rhodophyta</taxon>
        <taxon>Bangiophyceae</taxon>
        <taxon>Galdieriales</taxon>
        <taxon>Galdieriaceae</taxon>
        <taxon>Galdieria</taxon>
    </lineage>
</organism>
<dbReference type="PROSITE" id="PS50102">
    <property type="entry name" value="RRM"/>
    <property type="match status" value="1"/>
</dbReference>
<dbReference type="PANTHER" id="PTHR23295:SF6">
    <property type="entry name" value="NEOSIN, ISOFORM A"/>
    <property type="match status" value="1"/>
</dbReference>
<dbReference type="InterPro" id="IPR052600">
    <property type="entry name" value="Nuc_rcpt_coact/corep"/>
</dbReference>
<name>A0A9C7UPS8_9RHOD</name>
<dbReference type="SUPFAM" id="SSF54928">
    <property type="entry name" value="RNA-binding domain, RBD"/>
    <property type="match status" value="1"/>
</dbReference>
<reference evidence="4" key="1">
    <citation type="journal article" date="2022" name="Proc. Natl. Acad. Sci. U.S.A.">
        <title>Life cycle and functional genomics of the unicellular red alga Galdieria for elucidating algal and plant evolution and industrial use.</title>
        <authorList>
            <person name="Hirooka S."/>
            <person name="Itabashi T."/>
            <person name="Ichinose T.M."/>
            <person name="Onuma R."/>
            <person name="Fujiwara T."/>
            <person name="Yamashita S."/>
            <person name="Jong L.W."/>
            <person name="Tomita R."/>
            <person name="Iwane A.H."/>
            <person name="Miyagishima S.Y."/>
        </authorList>
    </citation>
    <scope>NUCLEOTIDE SEQUENCE</scope>
    <source>
        <strain evidence="4">NBRC 102759</strain>
    </source>
</reference>
<sequence>MTEPDLNAVTVQGNEASIHGQKVEDNHDVDIVQGKARERSTEDENLECDKAEDQESISQSQRLVEAARAALVAAASLRDERLSVDAPRKEPFEVSGIDALDDTGLPHFACNSEERDYEGNEQQVTIPRLQQNVFSERESLELQGSECGNSQESRVIEATSRDSEVGEQSDTKEALLCSDKTDLQNQCSITAICSENTGTSNTLVPSSPKITESYSEQSKKLDDSNSSSAKESSSFVAASKQSSFSRPADSRVFIGNLASERTTVAELVSIFSKYGNLIEEPVIRRSFGFVQYDNADSAYRAIEAEQGRVIGGMPIDLSLADNRDSRRNSRTHSGVGPDKSKRNFSADRFNPYDRTVRSNTVTRSARNSKGNFRRPRRYDSRNGVAVRVLVMGQHARGYAHSCEATIRAFLGLQTDVVYIEANKLGDSLELAKEQLVPYVIVVNSKDERDGSCSLRILDSEGYQKLKGGSLPFREVLNIIVEEEDLEQQVIMNMNALAPLGLPSGIDTTLPPSGPSRSSGRSGNARAARDSHRNLTQSSTSLNYPTYSNSSSNTQSWPIYGAVSSSPGSSISSVGIPGQPSSLMQNQSLPLNPQQQPMTQNLGYVQNQVQTNVGISNANPYASLLNSLSMLQQSQNSSQPGIASSGHYSMPNALSSGQQTVDLAKVANTLSSLSQFQQQPPPMTRSSNYSQTAVSSGYNIANMLQSLQNNTLPNVSSGIPSISSQLPGSSSASVPTNLLQLLQQAQAHVAMAQQQQQQQSHPSQTRR</sequence>
<proteinExistence type="predicted"/>
<evidence type="ECO:0000256" key="1">
    <source>
        <dbReference type="PROSITE-ProRule" id="PRU00176"/>
    </source>
</evidence>
<dbReference type="Gene3D" id="3.30.70.330">
    <property type="match status" value="1"/>
</dbReference>
<dbReference type="PANTHER" id="PTHR23295">
    <property type="entry name" value="NUCLEAR RECEPTOR COACTIVATOR 5-RELATED"/>
    <property type="match status" value="1"/>
</dbReference>
<dbReference type="GO" id="GO:0003723">
    <property type="term" value="F:RNA binding"/>
    <property type="evidence" value="ECO:0007669"/>
    <property type="project" value="UniProtKB-UniRule"/>
</dbReference>
<feature type="region of interest" description="Disordered" evidence="2">
    <location>
        <begin position="35"/>
        <end position="60"/>
    </location>
</feature>
<dbReference type="InterPro" id="IPR036621">
    <property type="entry name" value="Anticodon-bd_dom_sf"/>
</dbReference>
<dbReference type="Proteomes" id="UP001061958">
    <property type="component" value="Unassembled WGS sequence"/>
</dbReference>
<accession>A0A9C7UPS8</accession>
<keyword evidence="1" id="KW-0694">RNA-binding</keyword>
<feature type="compositionally biased region" description="Basic and acidic residues" evidence="2">
    <location>
        <begin position="338"/>
        <end position="356"/>
    </location>
</feature>
<dbReference type="EMBL" id="BQMJ01000021">
    <property type="protein sequence ID" value="GJQ11183.1"/>
    <property type="molecule type" value="Genomic_DNA"/>
</dbReference>
<comment type="caution">
    <text evidence="4">The sequence shown here is derived from an EMBL/GenBank/DDBJ whole genome shotgun (WGS) entry which is preliminary data.</text>
</comment>
<dbReference type="SUPFAM" id="SSF52954">
    <property type="entry name" value="Class II aaRS ABD-related"/>
    <property type="match status" value="1"/>
</dbReference>
<evidence type="ECO:0000313" key="5">
    <source>
        <dbReference type="Proteomes" id="UP001061958"/>
    </source>
</evidence>
<feature type="region of interest" description="Disordered" evidence="2">
    <location>
        <begin position="142"/>
        <end position="170"/>
    </location>
</feature>
<protein>
    <recommendedName>
        <fullName evidence="3">RRM domain-containing protein</fullName>
    </recommendedName>
</protein>
<feature type="compositionally biased region" description="Basic and acidic residues" evidence="2">
    <location>
        <begin position="159"/>
        <end position="170"/>
    </location>
</feature>
<feature type="region of interest" description="Disordered" evidence="2">
    <location>
        <begin position="504"/>
        <end position="554"/>
    </location>
</feature>
<dbReference type="InterPro" id="IPR012677">
    <property type="entry name" value="Nucleotide-bd_a/b_plait_sf"/>
</dbReference>
<evidence type="ECO:0000313" key="4">
    <source>
        <dbReference type="EMBL" id="GJQ11183.1"/>
    </source>
</evidence>
<gene>
    <name evidence="4" type="ORF">GpartN1_g2974.t1</name>
</gene>
<feature type="compositionally biased region" description="Low complexity" evidence="2">
    <location>
        <begin position="537"/>
        <end position="554"/>
    </location>
</feature>
<reference evidence="4" key="2">
    <citation type="submission" date="2022-01" db="EMBL/GenBank/DDBJ databases">
        <authorList>
            <person name="Hirooka S."/>
            <person name="Miyagishima S.Y."/>
        </authorList>
    </citation>
    <scope>NUCLEOTIDE SEQUENCE</scope>
    <source>
        <strain evidence="4">NBRC 102759</strain>
    </source>
</reference>
<feature type="region of interest" description="Disordered" evidence="2">
    <location>
        <begin position="198"/>
        <end position="229"/>
    </location>
</feature>
<feature type="region of interest" description="Disordered" evidence="2">
    <location>
        <begin position="320"/>
        <end position="377"/>
    </location>
</feature>
<feature type="domain" description="RRM" evidence="3">
    <location>
        <begin position="250"/>
        <end position="322"/>
    </location>
</feature>
<dbReference type="Gene3D" id="3.40.50.800">
    <property type="entry name" value="Anticodon-binding domain"/>
    <property type="match status" value="1"/>
</dbReference>
<feature type="compositionally biased region" description="Polar residues" evidence="2">
    <location>
        <begin position="357"/>
        <end position="370"/>
    </location>
</feature>
<keyword evidence="5" id="KW-1185">Reference proteome</keyword>
<dbReference type="AlphaFoldDB" id="A0A9C7UPS8"/>
<feature type="compositionally biased region" description="Polar residues" evidence="2">
    <location>
        <begin position="198"/>
        <end position="216"/>
    </location>
</feature>
<dbReference type="SMART" id="SM00360">
    <property type="entry name" value="RRM"/>
    <property type="match status" value="1"/>
</dbReference>